<organism evidence="2 3">
    <name type="scientific">Candidatus Ornithospirochaeta stercoripullorum</name>
    <dbReference type="NCBI Taxonomy" id="2840899"/>
    <lineage>
        <taxon>Bacteria</taxon>
        <taxon>Pseudomonadati</taxon>
        <taxon>Spirochaetota</taxon>
        <taxon>Spirochaetia</taxon>
        <taxon>Spirochaetales</taxon>
        <taxon>Spirochaetaceae</taxon>
        <taxon>Spirochaetaceae incertae sedis</taxon>
        <taxon>Candidatus Ornithospirochaeta</taxon>
    </lineage>
</organism>
<name>A0A9D9H5R0_9SPIO</name>
<comment type="caution">
    <text evidence="2">The sequence shown here is derived from an EMBL/GenBank/DDBJ whole genome shotgun (WGS) entry which is preliminary data.</text>
</comment>
<feature type="domain" description="Dinitrogenase iron-molybdenum cofactor biosynthesis" evidence="1">
    <location>
        <begin position="12"/>
        <end position="98"/>
    </location>
</feature>
<dbReference type="AlphaFoldDB" id="A0A9D9H5R0"/>
<dbReference type="InterPro" id="IPR036105">
    <property type="entry name" value="DiNase_FeMo-co_biosyn_sf"/>
</dbReference>
<reference evidence="2" key="2">
    <citation type="journal article" date="2021" name="PeerJ">
        <title>Extensive microbial diversity within the chicken gut microbiome revealed by metagenomics and culture.</title>
        <authorList>
            <person name="Gilroy R."/>
            <person name="Ravi A."/>
            <person name="Getino M."/>
            <person name="Pursley I."/>
            <person name="Horton D.L."/>
            <person name="Alikhan N.F."/>
            <person name="Baker D."/>
            <person name="Gharbi K."/>
            <person name="Hall N."/>
            <person name="Watson M."/>
            <person name="Adriaenssens E.M."/>
            <person name="Foster-Nyarko E."/>
            <person name="Jarju S."/>
            <person name="Secka A."/>
            <person name="Antonio M."/>
            <person name="Oren A."/>
            <person name="Chaudhuri R.R."/>
            <person name="La Ragione R."/>
            <person name="Hildebrand F."/>
            <person name="Pallen M.J."/>
        </authorList>
    </citation>
    <scope>NUCLEOTIDE SEQUENCE</scope>
    <source>
        <strain evidence="2">7293</strain>
    </source>
</reference>
<dbReference type="InterPro" id="IPR003731">
    <property type="entry name" value="Di-Nase_FeMo-co_biosynth"/>
</dbReference>
<accession>A0A9D9H5R0</accession>
<dbReference type="PANTHER" id="PTHR42983:SF1">
    <property type="entry name" value="IRON-MOLYBDENUM PROTEIN"/>
    <property type="match status" value="1"/>
</dbReference>
<sequence length="133" mass="13856">MTIASTFDKETGDVFQHFGRTETFRIYTVEDGKITDKHDVSAAETGGHAALAPFLKEHGVSALIAGGIGGGARAALSSYGIALYPGVSGNADKAAEALANGTLIYDENATCHHHDGEHSCHHHGEGDGCHHSC</sequence>
<evidence type="ECO:0000259" key="1">
    <source>
        <dbReference type="Pfam" id="PF02579"/>
    </source>
</evidence>
<dbReference type="SUPFAM" id="SSF53146">
    <property type="entry name" value="Nitrogenase accessory factor-like"/>
    <property type="match status" value="1"/>
</dbReference>
<protein>
    <submittedName>
        <fullName evidence="2">NifB/NifX family molybdenum-iron cluster-binding protein</fullName>
    </submittedName>
</protein>
<proteinExistence type="predicted"/>
<dbReference type="EMBL" id="JADIMT010000092">
    <property type="protein sequence ID" value="MBO8436864.1"/>
    <property type="molecule type" value="Genomic_DNA"/>
</dbReference>
<reference evidence="2" key="1">
    <citation type="submission" date="2020-10" db="EMBL/GenBank/DDBJ databases">
        <authorList>
            <person name="Gilroy R."/>
        </authorList>
    </citation>
    <scope>NUCLEOTIDE SEQUENCE</scope>
    <source>
        <strain evidence="2">7293</strain>
    </source>
</reference>
<evidence type="ECO:0000313" key="3">
    <source>
        <dbReference type="Proteomes" id="UP000823615"/>
    </source>
</evidence>
<gene>
    <name evidence="2" type="ORF">IAA97_07800</name>
</gene>
<dbReference type="Proteomes" id="UP000823615">
    <property type="component" value="Unassembled WGS sequence"/>
</dbReference>
<dbReference type="Pfam" id="PF02579">
    <property type="entry name" value="Nitro_FeMo-Co"/>
    <property type="match status" value="1"/>
</dbReference>
<dbReference type="Gene3D" id="3.30.420.130">
    <property type="entry name" value="Dinitrogenase iron-molybdenum cofactor biosynthesis domain"/>
    <property type="match status" value="1"/>
</dbReference>
<dbReference type="PANTHER" id="PTHR42983">
    <property type="entry name" value="DINITROGENASE IRON-MOLYBDENUM COFACTOR PROTEIN-RELATED"/>
    <property type="match status" value="1"/>
</dbReference>
<evidence type="ECO:0000313" key="2">
    <source>
        <dbReference type="EMBL" id="MBO8436864.1"/>
    </source>
</evidence>